<feature type="region of interest" description="Disordered" evidence="2">
    <location>
        <begin position="596"/>
        <end position="621"/>
    </location>
</feature>
<organism evidence="4 5">
    <name type="scientific">Saccharomyces arboricola (strain H-6 / AS 2.3317 / CBS 10644)</name>
    <name type="common">Yeast</name>
    <dbReference type="NCBI Taxonomy" id="1160507"/>
    <lineage>
        <taxon>Eukaryota</taxon>
        <taxon>Fungi</taxon>
        <taxon>Dikarya</taxon>
        <taxon>Ascomycota</taxon>
        <taxon>Saccharomycotina</taxon>
        <taxon>Saccharomycetes</taxon>
        <taxon>Saccharomycetales</taxon>
        <taxon>Saccharomycetaceae</taxon>
        <taxon>Saccharomyces</taxon>
    </lineage>
</organism>
<keyword evidence="5" id="KW-1185">Reference proteome</keyword>
<dbReference type="EMBL" id="ALIE01000009">
    <property type="protein sequence ID" value="EJS44774.1"/>
    <property type="molecule type" value="Genomic_DNA"/>
</dbReference>
<evidence type="ECO:0000313" key="4">
    <source>
        <dbReference type="EMBL" id="EJS44774.1"/>
    </source>
</evidence>
<dbReference type="SMART" id="SM00444">
    <property type="entry name" value="GYF"/>
    <property type="match status" value="1"/>
</dbReference>
<evidence type="ECO:0000259" key="3">
    <source>
        <dbReference type="PROSITE" id="PS50829"/>
    </source>
</evidence>
<dbReference type="InterPro" id="IPR003169">
    <property type="entry name" value="GYF"/>
</dbReference>
<evidence type="ECO:0000256" key="1">
    <source>
        <dbReference type="SAM" id="Coils"/>
    </source>
</evidence>
<protein>
    <submittedName>
        <fullName evidence="4">Smy2p</fullName>
    </submittedName>
</protein>
<dbReference type="InterPro" id="IPR051640">
    <property type="entry name" value="GRB10-interact_GYF"/>
</dbReference>
<feature type="coiled-coil region" evidence="1">
    <location>
        <begin position="374"/>
        <end position="440"/>
    </location>
</feature>
<dbReference type="PANTHER" id="PTHR14445:SF36">
    <property type="entry name" value="FI03272P-RELATED"/>
    <property type="match status" value="1"/>
</dbReference>
<evidence type="ECO:0000256" key="2">
    <source>
        <dbReference type="SAM" id="MobiDB-lite"/>
    </source>
</evidence>
<name>J8QB10_SACAR</name>
<keyword evidence="1" id="KW-0175">Coiled coil</keyword>
<proteinExistence type="predicted"/>
<dbReference type="Pfam" id="PF02213">
    <property type="entry name" value="GYF"/>
    <property type="match status" value="1"/>
</dbReference>
<feature type="compositionally biased region" description="Polar residues" evidence="2">
    <location>
        <begin position="602"/>
        <end position="614"/>
    </location>
</feature>
<reference evidence="4 5" key="1">
    <citation type="journal article" date="2013" name="BMC Genomics">
        <title>High quality de novo sequencing and assembly of the Saccharomyces arboricolus genome.</title>
        <authorList>
            <person name="Liti G."/>
            <person name="Nguyen Ba A.N."/>
            <person name="Blythe M."/>
            <person name="Mueller C.A."/>
            <person name="Bergstroem A."/>
            <person name="Cubillos F.A."/>
            <person name="Dafhnis-Calas F."/>
            <person name="Khoshraftar S."/>
            <person name="Malla S."/>
            <person name="Mehta N."/>
            <person name="Siow C.C."/>
            <person name="Warringer J."/>
            <person name="Moses A.M."/>
            <person name="Louis E.J."/>
            <person name="Nieduszynski C.A."/>
        </authorList>
    </citation>
    <scope>NUCLEOTIDE SEQUENCE [LARGE SCALE GENOMIC DNA]</scope>
    <source>
        <strain evidence="5">H-6 / AS 2.3317 / CBS 10644</strain>
    </source>
</reference>
<dbReference type="OrthoDB" id="48509at2759"/>
<dbReference type="GO" id="GO:0005829">
    <property type="term" value="C:cytosol"/>
    <property type="evidence" value="ECO:0007669"/>
    <property type="project" value="TreeGrafter"/>
</dbReference>
<feature type="region of interest" description="Disordered" evidence="2">
    <location>
        <begin position="348"/>
        <end position="371"/>
    </location>
</feature>
<comment type="caution">
    <text evidence="4">The sequence shown here is derived from an EMBL/GenBank/DDBJ whole genome shotgun (WGS) entry which is preliminary data.</text>
</comment>
<dbReference type="Proteomes" id="UP000006968">
    <property type="component" value="Chromosome II"/>
</dbReference>
<dbReference type="InterPro" id="IPR035445">
    <property type="entry name" value="GYF-like_dom_sf"/>
</dbReference>
<dbReference type="HOGENOM" id="CLU_019270_0_0_1"/>
<gene>
    <name evidence="4" type="ORF">SU7_0238</name>
</gene>
<sequence>MIAPDSQKLFGSFDEQFKDLNLDSDGTESKDTNRAFAVTESFQSNTNNNASGAIGASANAISESTFRSNTPLLGSRHPLSRTSSLIDSIGIQRAASPFTSAKDPFIPQSTGVMGSSFWHGDHPESRISTPVQQHPLLQRNESSSSFTYAANLGLNLSTHSLAVDITPLGTPTVAQSHANLFPTSDITPAINMNGIPPFPVSIPVESSWKYIDTQGQTHGPFATQLMSQWYIGGYFPSTLQISRLGSTPETLGINDVFITLGELMTKLQKYDTDPFSTFDKVHAQPTNTNPIDITLSQYPNEAIANAANTIQAVEDDIFKPLTHENIWDMDGGTTAKEVETTLESVAATGQREGKFKPEYKPADMVETRKREKAESIAKALLEEQERRNQEIKRKEEVRLQKKQKQKEEQESLKRQRELLKKQKEKETLELEKQMQFEKKAKNTRAQTATSTNSVILPSLNNISSKSWASKVKNNNSIEIISKNSQTNIENKKEEYMGVQQGNFKEEMQRQELKSVLNWANKSIQLPDQTTDIKSQFQRNSKGLKETSPLKELEDPNFIEEQKKLWEKVQSSKQVSSTTSASSSTISWTTVTSKAKAPVGTAVPSSSKVNAGLNPSTTITTSTTSTTTTFASMNSVYPRQEFIKWCKSQMKLNSGVTNNNVLELLLSLPTGPESKELIQETIYANSDVMDGRRFATEFIKKRAECEKQGSDPLSWNEALALSGNDDDDWEFQVVSKKKGRKH</sequence>
<feature type="compositionally biased region" description="Basic and acidic residues" evidence="2">
    <location>
        <begin position="351"/>
        <end position="371"/>
    </location>
</feature>
<dbReference type="PANTHER" id="PTHR14445">
    <property type="entry name" value="GRB10 INTERACTING GYF PROTEIN"/>
    <property type="match status" value="1"/>
</dbReference>
<dbReference type="Gene3D" id="3.30.1490.40">
    <property type="match status" value="1"/>
</dbReference>
<feature type="domain" description="GYF" evidence="3">
    <location>
        <begin position="205"/>
        <end position="261"/>
    </location>
</feature>
<dbReference type="PROSITE" id="PS50829">
    <property type="entry name" value="GYF"/>
    <property type="match status" value="1"/>
</dbReference>
<evidence type="ECO:0000313" key="5">
    <source>
        <dbReference type="Proteomes" id="UP000006968"/>
    </source>
</evidence>
<dbReference type="SUPFAM" id="SSF55277">
    <property type="entry name" value="GYF domain"/>
    <property type="match status" value="1"/>
</dbReference>
<accession>J8QB10</accession>
<dbReference type="AlphaFoldDB" id="J8QB10"/>
<dbReference type="CDD" id="cd00072">
    <property type="entry name" value="GYF"/>
    <property type="match status" value="1"/>
</dbReference>